<evidence type="ECO:0000256" key="1">
    <source>
        <dbReference type="ARBA" id="ARBA00004141"/>
    </source>
</evidence>
<accession>A0A8R1YW41</accession>
<keyword evidence="15" id="KW-0407">Ion channel</keyword>
<dbReference type="GO" id="GO:0008194">
    <property type="term" value="F:UDP-glycosyltransferase activity"/>
    <property type="evidence" value="ECO:0000318"/>
    <property type="project" value="GO_Central"/>
</dbReference>
<evidence type="ECO:0000256" key="9">
    <source>
        <dbReference type="ARBA" id="ARBA00022989"/>
    </source>
</evidence>
<evidence type="ECO:0000256" key="11">
    <source>
        <dbReference type="ARBA" id="ARBA00023136"/>
    </source>
</evidence>
<sequence>MNTHFMVEGSDTDMFELDFDTSMEWLRYEFFLIESTLELVQNAYHNSVSFCIQCRKLLTTPGLVERLENDKFDVLITEAFENCGVGLSHLISPRAFIPVSSTLLFDPSPFGLYYSVFTEHLMVDGRFHSTLSSRLKSVYHKFLFQLFLNTQNEPLQRVFNELYPCTLFLSRYFDTTFIWKYENKSDDFAKFEASQVPNVILTEWMPQKDILGDPRLNLFISHAGMASCHEISHFGVPSLLIPIFGDQVHNAGSLSHIGIARVFNKFDMIHSDKIREAIGEMIGDEKYKRMSLRIRDQLSSRPSSPIERFVKNVEFAARFAQPGGRMREVNSTILPIRRPLRIGYVVEYSPFIIKKLISGSTSEFMTGILIDIWRDYTQLMGYNIDFIEFDSYGDELSEGEWTGILGEINEETIDGCIEKFKITSNRIRDFMYTAPIVYSSDSYVIRQRFFDKFTPSSYLVFNPLHILLFIDSSMAHRSLGVLSQEGSNLCMHLIFNETLKSLQEQCIEGKRKLLLEQDLYFNKEKESELFGRSLSLPSPFILIHEDIHDDTISLCESDQFVVKTDTFGARKMQLIVKEDRGEESLCTLTTVSPLSESDFPSQSILSSSIRNSNPYAFFFNRNSSLREIEKFNQVILKIYPFDMITGYYWRKYTSRDLFPLVEPQFAFTYEPIKYKDIEIIFITLIAGEKIGLFISICTAIVERLIVNERFLRLIRKR</sequence>
<evidence type="ECO:0000256" key="5">
    <source>
        <dbReference type="ARBA" id="ARBA00022676"/>
    </source>
</evidence>
<keyword evidence="10" id="KW-0406">Ion transport</keyword>
<keyword evidence="4" id="KW-0813">Transport</keyword>
<gene>
    <name evidence="18" type="primary">WBGene00278288</name>
</gene>
<dbReference type="EC" id="2.4.1.17" evidence="3"/>
<evidence type="ECO:0000313" key="18">
    <source>
        <dbReference type="EnsemblMetazoa" id="PPA39919.1"/>
    </source>
</evidence>
<dbReference type="Pfam" id="PF10613">
    <property type="entry name" value="Lig_chan-Glu_bd"/>
    <property type="match status" value="1"/>
</dbReference>
<keyword evidence="8" id="KW-0732">Signal</keyword>
<evidence type="ECO:0000256" key="12">
    <source>
        <dbReference type="ARBA" id="ARBA00023170"/>
    </source>
</evidence>
<evidence type="ECO:0000313" key="19">
    <source>
        <dbReference type="Proteomes" id="UP000005239"/>
    </source>
</evidence>
<evidence type="ECO:0000256" key="7">
    <source>
        <dbReference type="ARBA" id="ARBA00022692"/>
    </source>
</evidence>
<evidence type="ECO:0000256" key="15">
    <source>
        <dbReference type="ARBA" id="ARBA00023303"/>
    </source>
</evidence>
<comment type="similarity">
    <text evidence="2">Belongs to the UDP-glycosyltransferase family.</text>
</comment>
<dbReference type="Gene3D" id="3.40.50.2000">
    <property type="entry name" value="Glycogen Phosphorylase B"/>
    <property type="match status" value="1"/>
</dbReference>
<comment type="catalytic activity">
    <reaction evidence="16">
        <text>glucuronate acceptor + UDP-alpha-D-glucuronate = acceptor beta-D-glucuronoside + UDP + H(+)</text>
        <dbReference type="Rhea" id="RHEA:21032"/>
        <dbReference type="ChEBI" id="CHEBI:15378"/>
        <dbReference type="ChEBI" id="CHEBI:58052"/>
        <dbReference type="ChEBI" id="CHEBI:58223"/>
        <dbReference type="ChEBI" id="CHEBI:132367"/>
        <dbReference type="ChEBI" id="CHEBI:132368"/>
        <dbReference type="EC" id="2.4.1.17"/>
    </reaction>
</comment>
<proteinExistence type="inferred from homology"/>
<dbReference type="InterPro" id="IPR002213">
    <property type="entry name" value="UDP_glucos_trans"/>
</dbReference>
<keyword evidence="7" id="KW-0812">Transmembrane</keyword>
<keyword evidence="5" id="KW-0328">Glycosyltransferase</keyword>
<keyword evidence="6" id="KW-0808">Transferase</keyword>
<dbReference type="EnsemblMetazoa" id="PPA39919.1">
    <property type="protein sequence ID" value="PPA39919.1"/>
    <property type="gene ID" value="WBGene00278288"/>
</dbReference>
<keyword evidence="11" id="KW-0472">Membrane</keyword>
<dbReference type="Pfam" id="PF00201">
    <property type="entry name" value="UDPGT"/>
    <property type="match status" value="1"/>
</dbReference>
<keyword evidence="19" id="KW-1185">Reference proteome</keyword>
<accession>A0A2A6CJC0</accession>
<comment type="subcellular location">
    <subcellularLocation>
        <location evidence="1">Membrane</location>
        <topology evidence="1">Multi-pass membrane protein</topology>
    </subcellularLocation>
</comment>
<evidence type="ECO:0000256" key="13">
    <source>
        <dbReference type="ARBA" id="ARBA00023180"/>
    </source>
</evidence>
<keyword evidence="13" id="KW-0325">Glycoprotein</keyword>
<evidence type="ECO:0000256" key="14">
    <source>
        <dbReference type="ARBA" id="ARBA00023286"/>
    </source>
</evidence>
<dbReference type="GO" id="GO:0015276">
    <property type="term" value="F:ligand-gated monoatomic ion channel activity"/>
    <property type="evidence" value="ECO:0007669"/>
    <property type="project" value="InterPro"/>
</dbReference>
<keyword evidence="9" id="KW-1133">Transmembrane helix</keyword>
<evidence type="ECO:0000256" key="2">
    <source>
        <dbReference type="ARBA" id="ARBA00009995"/>
    </source>
</evidence>
<dbReference type="PANTHER" id="PTHR48043:SF23">
    <property type="entry name" value="UDP-GLUCURONOSYLTRANSFERASE"/>
    <property type="match status" value="1"/>
</dbReference>
<dbReference type="AlphaFoldDB" id="A0A2A6CJC0"/>
<dbReference type="InterPro" id="IPR019594">
    <property type="entry name" value="Glu/Gly-bd"/>
</dbReference>
<dbReference type="SUPFAM" id="SSF53850">
    <property type="entry name" value="Periplasmic binding protein-like II"/>
    <property type="match status" value="1"/>
</dbReference>
<keyword evidence="12" id="KW-0675">Receptor</keyword>
<dbReference type="SUPFAM" id="SSF53756">
    <property type="entry name" value="UDP-Glycosyltransferase/glycogen phosphorylase"/>
    <property type="match status" value="1"/>
</dbReference>
<dbReference type="GO" id="GO:0016020">
    <property type="term" value="C:membrane"/>
    <property type="evidence" value="ECO:0007669"/>
    <property type="project" value="UniProtKB-SubCell"/>
</dbReference>
<feature type="domain" description="Ionotropic glutamate receptor L-glutamate and glycine-binding" evidence="17">
    <location>
        <begin position="345"/>
        <end position="445"/>
    </location>
</feature>
<dbReference type="CDD" id="cd03784">
    <property type="entry name" value="GT1_Gtf-like"/>
    <property type="match status" value="1"/>
</dbReference>
<evidence type="ECO:0000256" key="6">
    <source>
        <dbReference type="ARBA" id="ARBA00022679"/>
    </source>
</evidence>
<evidence type="ECO:0000259" key="17">
    <source>
        <dbReference type="Pfam" id="PF10613"/>
    </source>
</evidence>
<evidence type="ECO:0000256" key="3">
    <source>
        <dbReference type="ARBA" id="ARBA00012544"/>
    </source>
</evidence>
<dbReference type="Gene3D" id="3.40.190.10">
    <property type="entry name" value="Periplasmic binding protein-like II"/>
    <property type="match status" value="1"/>
</dbReference>
<evidence type="ECO:0000256" key="8">
    <source>
        <dbReference type="ARBA" id="ARBA00022729"/>
    </source>
</evidence>
<dbReference type="GO" id="GO:0015020">
    <property type="term" value="F:glucuronosyltransferase activity"/>
    <property type="evidence" value="ECO:0007669"/>
    <property type="project" value="UniProtKB-EC"/>
</dbReference>
<dbReference type="PANTHER" id="PTHR48043">
    <property type="entry name" value="EG:EG0003.4 PROTEIN-RELATED"/>
    <property type="match status" value="1"/>
</dbReference>
<evidence type="ECO:0000256" key="4">
    <source>
        <dbReference type="ARBA" id="ARBA00022448"/>
    </source>
</evidence>
<keyword evidence="14" id="KW-1071">Ligand-gated ion channel</keyword>
<name>A0A2A6CJC0_PRIPA</name>
<dbReference type="InterPro" id="IPR050271">
    <property type="entry name" value="UDP-glycosyltransferase"/>
</dbReference>
<evidence type="ECO:0000256" key="16">
    <source>
        <dbReference type="ARBA" id="ARBA00047475"/>
    </source>
</evidence>
<protein>
    <recommendedName>
        <fullName evidence="3">glucuronosyltransferase</fullName>
        <ecNumber evidence="3">2.4.1.17</ecNumber>
    </recommendedName>
</protein>
<dbReference type="Proteomes" id="UP000005239">
    <property type="component" value="Unassembled WGS sequence"/>
</dbReference>
<reference evidence="18" key="2">
    <citation type="submission" date="2022-06" db="UniProtKB">
        <authorList>
            <consortium name="EnsemblMetazoa"/>
        </authorList>
    </citation>
    <scope>IDENTIFICATION</scope>
    <source>
        <strain evidence="18">PS312</strain>
    </source>
</reference>
<reference evidence="19" key="1">
    <citation type="journal article" date="2008" name="Nat. Genet.">
        <title>The Pristionchus pacificus genome provides a unique perspective on nematode lifestyle and parasitism.</title>
        <authorList>
            <person name="Dieterich C."/>
            <person name="Clifton S.W."/>
            <person name="Schuster L.N."/>
            <person name="Chinwalla A."/>
            <person name="Delehaunty K."/>
            <person name="Dinkelacker I."/>
            <person name="Fulton L."/>
            <person name="Fulton R."/>
            <person name="Godfrey J."/>
            <person name="Minx P."/>
            <person name="Mitreva M."/>
            <person name="Roeseler W."/>
            <person name="Tian H."/>
            <person name="Witte H."/>
            <person name="Yang S.P."/>
            <person name="Wilson R.K."/>
            <person name="Sommer R.J."/>
        </authorList>
    </citation>
    <scope>NUCLEOTIDE SEQUENCE [LARGE SCALE GENOMIC DNA]</scope>
    <source>
        <strain evidence="19">PS312</strain>
    </source>
</reference>
<organism evidence="18 19">
    <name type="scientific">Pristionchus pacificus</name>
    <name type="common">Parasitic nematode worm</name>
    <dbReference type="NCBI Taxonomy" id="54126"/>
    <lineage>
        <taxon>Eukaryota</taxon>
        <taxon>Metazoa</taxon>
        <taxon>Ecdysozoa</taxon>
        <taxon>Nematoda</taxon>
        <taxon>Chromadorea</taxon>
        <taxon>Rhabditida</taxon>
        <taxon>Rhabditina</taxon>
        <taxon>Diplogasteromorpha</taxon>
        <taxon>Diplogasteroidea</taxon>
        <taxon>Neodiplogasteridae</taxon>
        <taxon>Pristionchus</taxon>
    </lineage>
</organism>
<evidence type="ECO:0000256" key="10">
    <source>
        <dbReference type="ARBA" id="ARBA00023065"/>
    </source>
</evidence>